<keyword evidence="4" id="KW-1185">Reference proteome</keyword>
<evidence type="ECO:0000256" key="1">
    <source>
        <dbReference type="ARBA" id="ARBA00010209"/>
    </source>
</evidence>
<dbReference type="AlphaFoldDB" id="A0A5C3LLL1"/>
<accession>A0A5C3LLL1</accession>
<name>A0A5C3LLL1_9AGAR</name>
<organism evidence="3 4">
    <name type="scientific">Crucibulum laeve</name>
    <dbReference type="NCBI Taxonomy" id="68775"/>
    <lineage>
        <taxon>Eukaryota</taxon>
        <taxon>Fungi</taxon>
        <taxon>Dikarya</taxon>
        <taxon>Basidiomycota</taxon>
        <taxon>Agaricomycotina</taxon>
        <taxon>Agaricomycetes</taxon>
        <taxon>Agaricomycetidae</taxon>
        <taxon>Agaricales</taxon>
        <taxon>Agaricineae</taxon>
        <taxon>Nidulariaceae</taxon>
        <taxon>Crucibulum</taxon>
    </lineage>
</organism>
<protein>
    <submittedName>
        <fullName evidence="3">Aromatic prenyltransferase</fullName>
    </submittedName>
</protein>
<reference evidence="3 4" key="1">
    <citation type="journal article" date="2019" name="Nat. Ecol. Evol.">
        <title>Megaphylogeny resolves global patterns of mushroom evolution.</title>
        <authorList>
            <person name="Varga T."/>
            <person name="Krizsan K."/>
            <person name="Foldi C."/>
            <person name="Dima B."/>
            <person name="Sanchez-Garcia M."/>
            <person name="Sanchez-Ramirez S."/>
            <person name="Szollosi G.J."/>
            <person name="Szarkandi J.G."/>
            <person name="Papp V."/>
            <person name="Albert L."/>
            <person name="Andreopoulos W."/>
            <person name="Angelini C."/>
            <person name="Antonin V."/>
            <person name="Barry K.W."/>
            <person name="Bougher N.L."/>
            <person name="Buchanan P."/>
            <person name="Buyck B."/>
            <person name="Bense V."/>
            <person name="Catcheside P."/>
            <person name="Chovatia M."/>
            <person name="Cooper J."/>
            <person name="Damon W."/>
            <person name="Desjardin D."/>
            <person name="Finy P."/>
            <person name="Geml J."/>
            <person name="Haridas S."/>
            <person name="Hughes K."/>
            <person name="Justo A."/>
            <person name="Karasinski D."/>
            <person name="Kautmanova I."/>
            <person name="Kiss B."/>
            <person name="Kocsube S."/>
            <person name="Kotiranta H."/>
            <person name="LaButti K.M."/>
            <person name="Lechner B.E."/>
            <person name="Liimatainen K."/>
            <person name="Lipzen A."/>
            <person name="Lukacs Z."/>
            <person name="Mihaltcheva S."/>
            <person name="Morgado L.N."/>
            <person name="Niskanen T."/>
            <person name="Noordeloos M.E."/>
            <person name="Ohm R.A."/>
            <person name="Ortiz-Santana B."/>
            <person name="Ovrebo C."/>
            <person name="Racz N."/>
            <person name="Riley R."/>
            <person name="Savchenko A."/>
            <person name="Shiryaev A."/>
            <person name="Soop K."/>
            <person name="Spirin V."/>
            <person name="Szebenyi C."/>
            <person name="Tomsovsky M."/>
            <person name="Tulloss R.E."/>
            <person name="Uehling J."/>
            <person name="Grigoriev I.V."/>
            <person name="Vagvolgyi C."/>
            <person name="Papp T."/>
            <person name="Martin F.M."/>
            <person name="Miettinen O."/>
            <person name="Hibbett D.S."/>
            <person name="Nagy L.G."/>
        </authorList>
    </citation>
    <scope>NUCLEOTIDE SEQUENCE [LARGE SCALE GENOMIC DNA]</scope>
    <source>
        <strain evidence="3 4">CBS 166.37</strain>
    </source>
</reference>
<dbReference type="STRING" id="68775.A0A5C3LLL1"/>
<sequence>MGPTPSEFITTGPCSFLSDDHTPAELIWVVDGDGRMSIRYSMEPLSPHSGVPSSSNVWRPTLDAFYNFPRIAGVDLSWSDICRETLTYDSDPDSETRESASQFFLGGDFGSKGVLGKVYFLPHYRAKVMNVSEESLVQDCMTALGVGSPCDRLFAFTESLPKDKRPSIAMVAVDCLEPSKNRAKVYFRTHVSTFNDIKDLLTLGGSLSGPIIIDTLAILHRLWELFFPGVAADESLVPTFPERFQPGFMIYFEMILGQQTLHPKVYIPVRQYCKSDAQIGSAISKYYEGINDDFSQRYISDLANLFPHRPLAARTGIHTYVGCCSRKTGPQLSFYLSPECFAPERT</sequence>
<dbReference type="Proteomes" id="UP000308652">
    <property type="component" value="Unassembled WGS sequence"/>
</dbReference>
<dbReference type="NCBIfam" id="TIGR03429">
    <property type="entry name" value="arom_pren_DMATS"/>
    <property type="match status" value="1"/>
</dbReference>
<dbReference type="InterPro" id="IPR017795">
    <property type="entry name" value="ABBA_NscD-like"/>
</dbReference>
<evidence type="ECO:0000313" key="3">
    <source>
        <dbReference type="EMBL" id="TFK33163.1"/>
    </source>
</evidence>
<dbReference type="PANTHER" id="PTHR40627:SF4">
    <property type="entry name" value="PRENYLTRANSFERASE ASQH1-RELATED"/>
    <property type="match status" value="1"/>
</dbReference>
<dbReference type="SFLD" id="SFLDS00036">
    <property type="entry name" value="Aromatic_Prenyltransferase"/>
    <property type="match status" value="1"/>
</dbReference>
<dbReference type="GO" id="GO:0016765">
    <property type="term" value="F:transferase activity, transferring alkyl or aryl (other than methyl) groups"/>
    <property type="evidence" value="ECO:0007669"/>
    <property type="project" value="InterPro"/>
</dbReference>
<dbReference type="EMBL" id="ML213654">
    <property type="protein sequence ID" value="TFK33163.1"/>
    <property type="molecule type" value="Genomic_DNA"/>
</dbReference>
<proteinExistence type="inferred from homology"/>
<keyword evidence="2 3" id="KW-0808">Transferase</keyword>
<dbReference type="InterPro" id="IPR033964">
    <property type="entry name" value="ABBA"/>
</dbReference>
<evidence type="ECO:0000256" key="2">
    <source>
        <dbReference type="ARBA" id="ARBA00022679"/>
    </source>
</evidence>
<dbReference type="SFLD" id="SFLDG01162">
    <property type="entry name" value="I"/>
    <property type="match status" value="1"/>
</dbReference>
<gene>
    <name evidence="3" type="ORF">BDQ12DRAFT_615800</name>
</gene>
<dbReference type="OrthoDB" id="3354387at2759"/>
<dbReference type="GO" id="GO:0009820">
    <property type="term" value="P:alkaloid metabolic process"/>
    <property type="evidence" value="ECO:0007669"/>
    <property type="project" value="InterPro"/>
</dbReference>
<comment type="similarity">
    <text evidence="1">Belongs to the tryptophan dimethylallyltransferase family.</text>
</comment>
<dbReference type="CDD" id="cd13929">
    <property type="entry name" value="PT-DMATS_CymD"/>
    <property type="match status" value="1"/>
</dbReference>
<dbReference type="PANTHER" id="PTHR40627">
    <property type="entry name" value="INDOLE PRENYLTRANSFERASE TDIB-RELATED"/>
    <property type="match status" value="1"/>
</dbReference>
<dbReference type="Pfam" id="PF11991">
    <property type="entry name" value="Trp_DMAT"/>
    <property type="match status" value="1"/>
</dbReference>
<evidence type="ECO:0000313" key="4">
    <source>
        <dbReference type="Proteomes" id="UP000308652"/>
    </source>
</evidence>